<proteinExistence type="predicted"/>
<accession>A0A5S5BTJ8</accession>
<evidence type="ECO:0008006" key="3">
    <source>
        <dbReference type="Google" id="ProtNLM"/>
    </source>
</evidence>
<dbReference type="AlphaFoldDB" id="A0A5S5BTJ8"/>
<gene>
    <name evidence="1" type="ORF">BD809_1131</name>
</gene>
<evidence type="ECO:0000313" key="2">
    <source>
        <dbReference type="Proteomes" id="UP000324376"/>
    </source>
</evidence>
<dbReference type="EMBL" id="VNHU01000013">
    <property type="protein sequence ID" value="TYP70337.1"/>
    <property type="molecule type" value="Genomic_DNA"/>
</dbReference>
<reference evidence="1 2" key="1">
    <citation type="submission" date="2019-07" db="EMBL/GenBank/DDBJ databases">
        <title>Genomic Encyclopedia of Archaeal and Bacterial Type Strains, Phase II (KMG-II): from individual species to whole genera.</title>
        <authorList>
            <person name="Goeker M."/>
        </authorList>
    </citation>
    <scope>NUCLEOTIDE SEQUENCE [LARGE SCALE GENOMIC DNA]</scope>
    <source>
        <strain evidence="1 2">DSM 17527</strain>
    </source>
</reference>
<protein>
    <recommendedName>
        <fullName evidence="3">Transposase</fullName>
    </recommendedName>
</protein>
<name>A0A5S5BTJ8_9FLAO</name>
<organism evidence="1 2">
    <name type="scientific">Aquimarina intermedia</name>
    <dbReference type="NCBI Taxonomy" id="350814"/>
    <lineage>
        <taxon>Bacteria</taxon>
        <taxon>Pseudomonadati</taxon>
        <taxon>Bacteroidota</taxon>
        <taxon>Flavobacteriia</taxon>
        <taxon>Flavobacteriales</taxon>
        <taxon>Flavobacteriaceae</taxon>
        <taxon>Aquimarina</taxon>
    </lineage>
</organism>
<dbReference type="Proteomes" id="UP000324376">
    <property type="component" value="Unassembled WGS sequence"/>
</dbReference>
<evidence type="ECO:0000313" key="1">
    <source>
        <dbReference type="EMBL" id="TYP70337.1"/>
    </source>
</evidence>
<sequence>MSRKIKHSKDFKFKAVQKVLRNNLSITAVSDELVL</sequence>
<feature type="non-terminal residue" evidence="1">
    <location>
        <position position="35"/>
    </location>
</feature>
<comment type="caution">
    <text evidence="1">The sequence shown here is derived from an EMBL/GenBank/DDBJ whole genome shotgun (WGS) entry which is preliminary data.</text>
</comment>
<keyword evidence="2" id="KW-1185">Reference proteome</keyword>